<protein>
    <recommendedName>
        <fullName evidence="2">Calcineurin-like phosphoesterase domain-containing protein</fullName>
    </recommendedName>
</protein>
<evidence type="ECO:0000313" key="3">
    <source>
        <dbReference type="EMBL" id="GKU24394.1"/>
    </source>
</evidence>
<dbReference type="PANTHER" id="PTHR42850:SF2">
    <property type="entry name" value="BLL5683 PROTEIN"/>
    <property type="match status" value="1"/>
</dbReference>
<dbReference type="Pfam" id="PF12850">
    <property type="entry name" value="Metallophos_2"/>
    <property type="match status" value="1"/>
</dbReference>
<dbReference type="RefSeq" id="WP_261851401.1">
    <property type="nucleotide sequence ID" value="NZ_BQXY01000001.1"/>
</dbReference>
<comment type="caution">
    <text evidence="3">The sequence shown here is derived from an EMBL/GenBank/DDBJ whole genome shotgun (WGS) entry which is preliminary data.</text>
</comment>
<comment type="similarity">
    <text evidence="1">Belongs to the metallophosphoesterase superfamily. YfcE family.</text>
</comment>
<dbReference type="CDD" id="cd00838">
    <property type="entry name" value="MPP_superfamily"/>
    <property type="match status" value="1"/>
</dbReference>
<gene>
    <name evidence="3" type="ORF">CFOLD11_12200</name>
</gene>
<dbReference type="SUPFAM" id="SSF56300">
    <property type="entry name" value="Metallo-dependent phosphatases"/>
    <property type="match status" value="1"/>
</dbReference>
<dbReference type="PANTHER" id="PTHR42850">
    <property type="entry name" value="METALLOPHOSPHOESTERASE"/>
    <property type="match status" value="1"/>
</dbReference>
<sequence length="285" mass="33009">MDIAVLSDIHGNYIALERCLEYAFSRNIDTFIFLGDYIGELAYPERTMKIIYEINERYKCYFIKGNKEDYWLKYHANGEKGWNDKNSASGSLLYAYKSLIARDLEFFAKLRPVGEIKFGEMPEITICHGSPEKINEKMLPDDHRTLEVINSVNTSIILCGHTHVQRKIVHNDKCVLNPGAVGVPLYCEGKTQFLILHGNDEMWSEEFISLEYDTSKVIKEMQEAKLYEYAPFWSRVTEDILQGGNISHSRVLSRAMEICREETGKCVWPDIPEKCWEKAVRELIL</sequence>
<dbReference type="GO" id="GO:0005737">
    <property type="term" value="C:cytoplasm"/>
    <property type="evidence" value="ECO:0007669"/>
    <property type="project" value="TreeGrafter"/>
</dbReference>
<dbReference type="EMBL" id="BQXY01000001">
    <property type="protein sequence ID" value="GKU24394.1"/>
    <property type="molecule type" value="Genomic_DNA"/>
</dbReference>
<evidence type="ECO:0000259" key="2">
    <source>
        <dbReference type="Pfam" id="PF12850"/>
    </source>
</evidence>
<dbReference type="Gene3D" id="3.60.21.10">
    <property type="match status" value="1"/>
</dbReference>
<dbReference type="AlphaFoldDB" id="A0A9W5Y0Q2"/>
<dbReference type="GO" id="GO:0016791">
    <property type="term" value="F:phosphatase activity"/>
    <property type="evidence" value="ECO:0007669"/>
    <property type="project" value="TreeGrafter"/>
</dbReference>
<dbReference type="InterPro" id="IPR050126">
    <property type="entry name" value="Ap4A_hydrolase"/>
</dbReference>
<dbReference type="InterPro" id="IPR024654">
    <property type="entry name" value="Calcineurin-like_PHP_lpxH"/>
</dbReference>
<proteinExistence type="inferred from homology"/>
<name>A0A9W5Y0Q2_9CLOT</name>
<evidence type="ECO:0000256" key="1">
    <source>
        <dbReference type="ARBA" id="ARBA00008950"/>
    </source>
</evidence>
<reference evidence="3" key="1">
    <citation type="journal article" date="2023" name="Int. J. Syst. Evol. Microbiol.">
        <title>&lt;i&gt;Clostridium folliculivorans&lt;/i&gt; sp. nov., isolated from soil samples of an organic paddy in Japan.</title>
        <authorList>
            <person name="Tazawa J."/>
            <person name="Kobayashi H."/>
            <person name="Tanizawa Y."/>
            <person name="Uchino A."/>
            <person name="Tanaka F."/>
            <person name="Urashima Y."/>
            <person name="Miura S."/>
            <person name="Sakamoto M."/>
            <person name="Ohkuma M."/>
            <person name="Tohno M."/>
        </authorList>
    </citation>
    <scope>NUCLEOTIDE SEQUENCE</scope>
    <source>
        <strain evidence="3">D1-1</strain>
    </source>
</reference>
<evidence type="ECO:0000313" key="4">
    <source>
        <dbReference type="Proteomes" id="UP001057868"/>
    </source>
</evidence>
<keyword evidence="4" id="KW-1185">Reference proteome</keyword>
<feature type="domain" description="Calcineurin-like phosphoesterase" evidence="2">
    <location>
        <begin position="1"/>
        <end position="195"/>
    </location>
</feature>
<organism evidence="3 4">
    <name type="scientific">Clostridium folliculivorans</name>
    <dbReference type="NCBI Taxonomy" id="2886038"/>
    <lineage>
        <taxon>Bacteria</taxon>
        <taxon>Bacillati</taxon>
        <taxon>Bacillota</taxon>
        <taxon>Clostridia</taxon>
        <taxon>Eubacteriales</taxon>
        <taxon>Clostridiaceae</taxon>
        <taxon>Clostridium</taxon>
    </lineage>
</organism>
<accession>A0A9W5Y0Q2</accession>
<dbReference type="Proteomes" id="UP001057868">
    <property type="component" value="Unassembled WGS sequence"/>
</dbReference>
<dbReference type="InterPro" id="IPR029052">
    <property type="entry name" value="Metallo-depent_PP-like"/>
</dbReference>